<name>A0A3D9SVN1_9ACTN</name>
<comment type="caution">
    <text evidence="3">The sequence shown here is derived from an EMBL/GenBank/DDBJ whole genome shotgun (WGS) entry which is preliminary data.</text>
</comment>
<dbReference type="GO" id="GO:0016020">
    <property type="term" value="C:membrane"/>
    <property type="evidence" value="ECO:0007669"/>
    <property type="project" value="TreeGrafter"/>
</dbReference>
<dbReference type="Gene3D" id="3.40.50.1820">
    <property type="entry name" value="alpha/beta hydrolase"/>
    <property type="match status" value="1"/>
</dbReference>
<dbReference type="Proteomes" id="UP000256661">
    <property type="component" value="Unassembled WGS sequence"/>
</dbReference>
<keyword evidence="1" id="KW-0378">Hydrolase</keyword>
<dbReference type="GO" id="GO:0016787">
    <property type="term" value="F:hydrolase activity"/>
    <property type="evidence" value="ECO:0007669"/>
    <property type="project" value="UniProtKB-KW"/>
</dbReference>
<reference evidence="3 4" key="1">
    <citation type="submission" date="2018-08" db="EMBL/GenBank/DDBJ databases">
        <title>Sequencing the genomes of 1000 actinobacteria strains.</title>
        <authorList>
            <person name="Klenk H.-P."/>
        </authorList>
    </citation>
    <scope>NUCLEOTIDE SEQUENCE [LARGE SCALE GENOMIC DNA]</scope>
    <source>
        <strain evidence="3 4">DSM 43927</strain>
    </source>
</reference>
<dbReference type="PANTHER" id="PTHR43798">
    <property type="entry name" value="MONOACYLGLYCEROL LIPASE"/>
    <property type="match status" value="1"/>
</dbReference>
<dbReference type="InterPro" id="IPR050266">
    <property type="entry name" value="AB_hydrolase_sf"/>
</dbReference>
<dbReference type="SUPFAM" id="SSF53474">
    <property type="entry name" value="alpha/beta-Hydrolases"/>
    <property type="match status" value="1"/>
</dbReference>
<proteinExistence type="predicted"/>
<dbReference type="InterPro" id="IPR029058">
    <property type="entry name" value="AB_hydrolase_fold"/>
</dbReference>
<protein>
    <submittedName>
        <fullName evidence="3">Pimeloyl-ACP methyl ester carboxylesterase</fullName>
    </submittedName>
</protein>
<dbReference type="PANTHER" id="PTHR43798:SF31">
    <property type="entry name" value="AB HYDROLASE SUPERFAMILY PROTEIN YCLE"/>
    <property type="match status" value="1"/>
</dbReference>
<dbReference type="Pfam" id="PF00561">
    <property type="entry name" value="Abhydrolase_1"/>
    <property type="match status" value="1"/>
</dbReference>
<dbReference type="RefSeq" id="WP_211328775.1">
    <property type="nucleotide sequence ID" value="NZ_QTTT01000001.1"/>
</dbReference>
<sequence length="273" mass="30801">MSRTAVGDGTELHHEERGAGRPLVMLHGWTFSGRFFHRNAERLADHARVVTIDLRGHGESDKPGHGYRVGRLAKDVYDVLEALDLTDVTLLGWSLGCPVIWSYLELFGAHRLAQAVFVEQTPRQYYGPDWSYAHATCYDDAGLARTQTQIELAAEDYDRQQIDTIVHRPLPDDERRLLLAEMAKCPPRVRNAVMADHTRLDWRDLLPTIALPSLVLVARRDAVMPWQGPAHVGRAIPGARTVFFEESGHALFLDEPDRFDETVADFLREGGSR</sequence>
<feature type="domain" description="AB hydrolase-1" evidence="2">
    <location>
        <begin position="22"/>
        <end position="256"/>
    </location>
</feature>
<dbReference type="EMBL" id="QTTT01000001">
    <property type="protein sequence ID" value="REE99868.1"/>
    <property type="molecule type" value="Genomic_DNA"/>
</dbReference>
<evidence type="ECO:0000313" key="4">
    <source>
        <dbReference type="Proteomes" id="UP000256661"/>
    </source>
</evidence>
<dbReference type="AlphaFoldDB" id="A0A3D9SVN1"/>
<evidence type="ECO:0000256" key="1">
    <source>
        <dbReference type="ARBA" id="ARBA00022801"/>
    </source>
</evidence>
<organism evidence="3 4">
    <name type="scientific">Thermomonospora umbrina</name>
    <dbReference type="NCBI Taxonomy" id="111806"/>
    <lineage>
        <taxon>Bacteria</taxon>
        <taxon>Bacillati</taxon>
        <taxon>Actinomycetota</taxon>
        <taxon>Actinomycetes</taxon>
        <taxon>Streptosporangiales</taxon>
        <taxon>Thermomonosporaceae</taxon>
        <taxon>Thermomonospora</taxon>
    </lineage>
</organism>
<dbReference type="InterPro" id="IPR000073">
    <property type="entry name" value="AB_hydrolase_1"/>
</dbReference>
<keyword evidence="4" id="KW-1185">Reference proteome</keyword>
<evidence type="ECO:0000313" key="3">
    <source>
        <dbReference type="EMBL" id="REE99868.1"/>
    </source>
</evidence>
<evidence type="ECO:0000259" key="2">
    <source>
        <dbReference type="Pfam" id="PF00561"/>
    </source>
</evidence>
<gene>
    <name evidence="3" type="ORF">DFJ69_5385</name>
</gene>
<accession>A0A3D9SVN1</accession>